<name>A0A6C0IKZ2_9ZZZZ</name>
<dbReference type="AlphaFoldDB" id="A0A6C0IKZ2"/>
<sequence length="186" mass="23061">MLLIFFNGKQNSKRQFINPPNQNKMSEIYRFKFSVEFSELLNNFAKIHQYDERKDFKEEWKKWCEINNEFIEKERIEHEEKGYNGDILKKIYNSVRYYYRNKSTIKKEPVKRRPYIHKGKDVLQKMDEFIKENESMKPSNGFDMYYNINRTRTRFNSREEEENHKSMLKKTYKNRCYNINNRENAK</sequence>
<protein>
    <submittedName>
        <fullName evidence="1">Uncharacterized protein</fullName>
    </submittedName>
</protein>
<proteinExistence type="predicted"/>
<reference evidence="1" key="1">
    <citation type="journal article" date="2020" name="Nature">
        <title>Giant virus diversity and host interactions through global metagenomics.</title>
        <authorList>
            <person name="Schulz F."/>
            <person name="Roux S."/>
            <person name="Paez-Espino D."/>
            <person name="Jungbluth S."/>
            <person name="Walsh D.A."/>
            <person name="Denef V.J."/>
            <person name="McMahon K.D."/>
            <person name="Konstantinidis K.T."/>
            <person name="Eloe-Fadrosh E.A."/>
            <person name="Kyrpides N.C."/>
            <person name="Woyke T."/>
        </authorList>
    </citation>
    <scope>NUCLEOTIDE SEQUENCE</scope>
    <source>
        <strain evidence="1">GVMAG-M-3300024258-14</strain>
    </source>
</reference>
<dbReference type="EMBL" id="MN740211">
    <property type="protein sequence ID" value="QHT93911.1"/>
    <property type="molecule type" value="Genomic_DNA"/>
</dbReference>
<accession>A0A6C0IKZ2</accession>
<evidence type="ECO:0000313" key="1">
    <source>
        <dbReference type="EMBL" id="QHT93911.1"/>
    </source>
</evidence>
<organism evidence="1">
    <name type="scientific">viral metagenome</name>
    <dbReference type="NCBI Taxonomy" id="1070528"/>
    <lineage>
        <taxon>unclassified sequences</taxon>
        <taxon>metagenomes</taxon>
        <taxon>organismal metagenomes</taxon>
    </lineage>
</organism>